<feature type="region of interest" description="Disordered" evidence="1">
    <location>
        <begin position="479"/>
        <end position="498"/>
    </location>
</feature>
<feature type="domain" description="HTH myb-type" evidence="3">
    <location>
        <begin position="232"/>
        <end position="286"/>
    </location>
</feature>
<protein>
    <submittedName>
        <fullName evidence="4">BQ5605_C007g04565 protein</fullName>
    </submittedName>
</protein>
<feature type="region of interest" description="Disordered" evidence="1">
    <location>
        <begin position="953"/>
        <end position="979"/>
    </location>
</feature>
<keyword evidence="5" id="KW-1185">Reference proteome</keyword>
<dbReference type="Gene3D" id="1.10.10.60">
    <property type="entry name" value="Homeodomain-like"/>
    <property type="match status" value="2"/>
</dbReference>
<feature type="region of interest" description="Disordered" evidence="1">
    <location>
        <begin position="775"/>
        <end position="864"/>
    </location>
</feature>
<dbReference type="Pfam" id="PF00249">
    <property type="entry name" value="Myb_DNA-binding"/>
    <property type="match status" value="2"/>
</dbReference>
<feature type="region of interest" description="Disordered" evidence="1">
    <location>
        <begin position="513"/>
        <end position="549"/>
    </location>
</feature>
<feature type="compositionally biased region" description="Polar residues" evidence="1">
    <location>
        <begin position="686"/>
        <end position="697"/>
    </location>
</feature>
<dbReference type="CDD" id="cd00167">
    <property type="entry name" value="SANT"/>
    <property type="match status" value="2"/>
</dbReference>
<dbReference type="Proteomes" id="UP000249464">
    <property type="component" value="Unassembled WGS sequence"/>
</dbReference>
<evidence type="ECO:0000259" key="2">
    <source>
        <dbReference type="PROSITE" id="PS50090"/>
    </source>
</evidence>
<evidence type="ECO:0000313" key="5">
    <source>
        <dbReference type="Proteomes" id="UP000249464"/>
    </source>
</evidence>
<organism evidence="4 5">
    <name type="scientific">Microbotryum silenes-dioicae</name>
    <dbReference type="NCBI Taxonomy" id="796604"/>
    <lineage>
        <taxon>Eukaryota</taxon>
        <taxon>Fungi</taxon>
        <taxon>Dikarya</taxon>
        <taxon>Basidiomycota</taxon>
        <taxon>Pucciniomycotina</taxon>
        <taxon>Microbotryomycetes</taxon>
        <taxon>Microbotryales</taxon>
        <taxon>Microbotryaceae</taxon>
        <taxon>Microbotryum</taxon>
    </lineage>
</organism>
<feature type="compositionally biased region" description="Low complexity" evidence="1">
    <location>
        <begin position="519"/>
        <end position="536"/>
    </location>
</feature>
<feature type="domain" description="Myb-like" evidence="2">
    <location>
        <begin position="127"/>
        <end position="231"/>
    </location>
</feature>
<dbReference type="PROSITE" id="PS51294">
    <property type="entry name" value="HTH_MYB"/>
    <property type="match status" value="2"/>
</dbReference>
<feature type="domain" description="HTH myb-type" evidence="3">
    <location>
        <begin position="211"/>
        <end position="231"/>
    </location>
</feature>
<dbReference type="GO" id="GO:0045944">
    <property type="term" value="P:positive regulation of transcription by RNA polymerase II"/>
    <property type="evidence" value="ECO:0007669"/>
    <property type="project" value="TreeGrafter"/>
</dbReference>
<dbReference type="PROSITE" id="PS50090">
    <property type="entry name" value="MYB_LIKE"/>
    <property type="match status" value="2"/>
</dbReference>
<dbReference type="GO" id="GO:0000978">
    <property type="term" value="F:RNA polymerase II cis-regulatory region sequence-specific DNA binding"/>
    <property type="evidence" value="ECO:0007669"/>
    <property type="project" value="TreeGrafter"/>
</dbReference>
<dbReference type="SUPFAM" id="SSF46689">
    <property type="entry name" value="Homeodomain-like"/>
    <property type="match status" value="1"/>
</dbReference>
<feature type="region of interest" description="Disordered" evidence="1">
    <location>
        <begin position="276"/>
        <end position="457"/>
    </location>
</feature>
<name>A0A2X0MBI1_9BASI</name>
<gene>
    <name evidence="4" type="primary">BQ5605_C007g04565</name>
    <name evidence="4" type="ORF">BQ5605_C007G04565</name>
</gene>
<dbReference type="STRING" id="796604.A0A2X0MBI1"/>
<feature type="compositionally biased region" description="Low complexity" evidence="1">
    <location>
        <begin position="781"/>
        <end position="805"/>
    </location>
</feature>
<evidence type="ECO:0000256" key="1">
    <source>
        <dbReference type="SAM" id="MobiDB-lite"/>
    </source>
</evidence>
<dbReference type="InterPro" id="IPR009057">
    <property type="entry name" value="Homeodomain-like_sf"/>
</dbReference>
<sequence>MLSYYGGPAAAEASGSTSTGSTSASGYQSSAAPTSRSITSTARATTATATATTRTTTTKATTTWTPEDDVRLRYELDLAGGKVKWSQVALLAFPDGRHDKADCQEVSVFGGMGISASLRRWRNMTVEKPKLRGPWAKEEDDKLESLVQQHGSEKWVSTYGLAAFSARLASVLLLSVRSLLSRLAAKGPFRRTPTDAVHPCVWAVYTYQVAIAQEMGTRSGKQCRERWHNHLDPSINKGDWTPEEEELIKTMYMKIGSRWAEMAKYLPGRPDNAIKNHFNASIGRPRKRGSSISSMTGVLDLSDSSQGTAMSRTASNSSLASSGSTSGSGYGRYAPYHRSSSSVSSTGVSKGRSDSISSAHDPFGLPAYSAPTDYPPQFPYDQHGMPRDGGGHMAYATSNVPHVHHTHSMSLPHAPLSRSSYASPASGHSSSDESTAMTPDMMRASLPGSAGPSDRSIRPEVFARPYSNSSPSIASGFAYPHFPSGREPSPLDSNAYHPNLQIETDGSAIWNQQQRHASYSRLSTSSASSSSSSSNSPNPHAIASLRNSPHLGFDPNSHVGFDPSVGFAGPIEVDQTQYGLYPDEAAAQAHQQMFASADRSMYPSVSGHYHTPSDTGYDHVAPFSATQAFSARPGLQHSTSHESITLQQPVYEQQPVQAHEQQQQAPQQQHQPPFYVHPGHMVTPDPTTGSYTFNPASKRSDWGGLAPDDVRHQSSSLGQPGRVTGLAGASTIYAAPVESTAAPFVSQAQAQAPAPQPAFGLDSTMAQLRHQNYRDPAAFDSHPSPASSDTSSGSGQSSYSFAPSSRMLDSSSLGPNASPASTASDSDLPSIPAALSTQSPILGQAQDRGGAALGIPSRRNRARPQSLQIVANGGGSLSIAGTMVPGSTRGALSAVMPDGIDLDVPTPRAATMQKGYSSPGGLRAMDALRTRQVEEGRTPTTAGEALQDQQQWYKKSTATRSPVPLSPNQTSSIFHPTSDWMATDSMGRASLPGSIGM</sequence>
<dbReference type="PANTHER" id="PTHR45614:SF25">
    <property type="entry name" value="MYB PROTEIN"/>
    <property type="match status" value="1"/>
</dbReference>
<feature type="compositionally biased region" description="Low complexity" evidence="1">
    <location>
        <begin position="311"/>
        <end position="350"/>
    </location>
</feature>
<reference evidence="4 5" key="1">
    <citation type="submission" date="2016-11" db="EMBL/GenBank/DDBJ databases">
        <authorList>
            <person name="Jaros S."/>
            <person name="Januszkiewicz K."/>
            <person name="Wedrychowicz H."/>
        </authorList>
    </citation>
    <scope>NUCLEOTIDE SEQUENCE [LARGE SCALE GENOMIC DNA]</scope>
</reference>
<feature type="domain" description="Myb-like" evidence="2">
    <location>
        <begin position="232"/>
        <end position="282"/>
    </location>
</feature>
<proteinExistence type="predicted"/>
<feature type="compositionally biased region" description="Polar residues" evidence="1">
    <location>
        <begin position="290"/>
        <end position="310"/>
    </location>
</feature>
<dbReference type="GO" id="GO:0005634">
    <property type="term" value="C:nucleus"/>
    <property type="evidence" value="ECO:0007669"/>
    <property type="project" value="TreeGrafter"/>
</dbReference>
<evidence type="ECO:0000313" key="4">
    <source>
        <dbReference type="EMBL" id="SGY61495.1"/>
    </source>
</evidence>
<dbReference type="InterPro" id="IPR017930">
    <property type="entry name" value="Myb_dom"/>
</dbReference>
<dbReference type="AlphaFoldDB" id="A0A2X0MBI1"/>
<evidence type="ECO:0000259" key="3">
    <source>
        <dbReference type="PROSITE" id="PS51294"/>
    </source>
</evidence>
<dbReference type="InterPro" id="IPR001005">
    <property type="entry name" value="SANT/Myb"/>
</dbReference>
<feature type="region of interest" description="Disordered" evidence="1">
    <location>
        <begin position="653"/>
        <end position="672"/>
    </location>
</feature>
<feature type="compositionally biased region" description="Polar residues" evidence="1">
    <location>
        <begin position="807"/>
        <end position="827"/>
    </location>
</feature>
<feature type="compositionally biased region" description="Low complexity" evidence="1">
    <location>
        <begin position="417"/>
        <end position="434"/>
    </location>
</feature>
<feature type="region of interest" description="Disordered" evidence="1">
    <location>
        <begin position="1"/>
        <end position="62"/>
    </location>
</feature>
<feature type="compositionally biased region" description="Polar residues" evidence="1">
    <location>
        <begin position="953"/>
        <end position="975"/>
    </location>
</feature>
<dbReference type="PANTHER" id="PTHR45614">
    <property type="entry name" value="MYB PROTEIN-RELATED"/>
    <property type="match status" value="1"/>
</dbReference>
<accession>A0A2X0MBI1</accession>
<dbReference type="InterPro" id="IPR050560">
    <property type="entry name" value="MYB_TF"/>
</dbReference>
<feature type="region of interest" description="Disordered" evidence="1">
    <location>
        <begin position="686"/>
        <end position="722"/>
    </location>
</feature>
<dbReference type="GO" id="GO:0000278">
    <property type="term" value="P:mitotic cell cycle"/>
    <property type="evidence" value="ECO:0007669"/>
    <property type="project" value="TreeGrafter"/>
</dbReference>
<dbReference type="SMART" id="SM00717">
    <property type="entry name" value="SANT"/>
    <property type="match status" value="2"/>
</dbReference>
<dbReference type="GO" id="GO:0000981">
    <property type="term" value="F:DNA-binding transcription factor activity, RNA polymerase II-specific"/>
    <property type="evidence" value="ECO:0007669"/>
    <property type="project" value="TreeGrafter"/>
</dbReference>
<dbReference type="EMBL" id="FQNC01000045">
    <property type="protein sequence ID" value="SGY61495.1"/>
    <property type="molecule type" value="Genomic_DNA"/>
</dbReference>